<comment type="catalytic activity">
    <reaction evidence="29">
        <text>octan-3-one + NADPH + O2 + H(+) = pentyl propanoate + NADP(+) + H2O</text>
        <dbReference type="Rhea" id="RHEA:54840"/>
        <dbReference type="ChEBI" id="CHEBI:15377"/>
        <dbReference type="ChEBI" id="CHEBI:15378"/>
        <dbReference type="ChEBI" id="CHEBI:15379"/>
        <dbReference type="ChEBI" id="CHEBI:57783"/>
        <dbReference type="ChEBI" id="CHEBI:58349"/>
        <dbReference type="ChEBI" id="CHEBI:80946"/>
        <dbReference type="ChEBI" id="CHEBI:87373"/>
    </reaction>
    <physiologicalReaction direction="left-to-right" evidence="29">
        <dbReference type="Rhea" id="RHEA:54841"/>
    </physiologicalReaction>
</comment>
<keyword evidence="8" id="KW-0812">Transmembrane</keyword>
<evidence type="ECO:0000256" key="6">
    <source>
        <dbReference type="ARBA" id="ARBA00022553"/>
    </source>
</evidence>
<evidence type="ECO:0000256" key="23">
    <source>
        <dbReference type="ARBA" id="ARBA00047864"/>
    </source>
</evidence>
<evidence type="ECO:0000256" key="27">
    <source>
        <dbReference type="ARBA" id="ARBA00048990"/>
    </source>
</evidence>
<dbReference type="Proteomes" id="UP000677668">
    <property type="component" value="Chromosome 1"/>
</dbReference>
<keyword evidence="13" id="KW-0560">Oxidoreductase</keyword>
<keyword evidence="5" id="KW-0488">Methylation</keyword>
<dbReference type="InterPro" id="IPR036188">
    <property type="entry name" value="FAD/NAD-bd_sf"/>
</dbReference>
<keyword evidence="32" id="KW-1185">Reference proteome</keyword>
<evidence type="ECO:0000256" key="15">
    <source>
        <dbReference type="ARBA" id="ARBA00023136"/>
    </source>
</evidence>
<dbReference type="InterPro" id="IPR002257">
    <property type="entry name" value="Flavin_mOase_5"/>
</dbReference>
<comment type="catalytic activity">
    <reaction evidence="24">
        <text>hexan-3-one + NADPH + O2 + H(+) = ethyl butanoate + NADP(+) + H2O</text>
        <dbReference type="Rhea" id="RHEA:54844"/>
        <dbReference type="ChEBI" id="CHEBI:15377"/>
        <dbReference type="ChEBI" id="CHEBI:15378"/>
        <dbReference type="ChEBI" id="CHEBI:15379"/>
        <dbReference type="ChEBI" id="CHEBI:57783"/>
        <dbReference type="ChEBI" id="CHEBI:58349"/>
        <dbReference type="ChEBI" id="CHEBI:88764"/>
        <dbReference type="ChEBI" id="CHEBI:89891"/>
    </reaction>
    <physiologicalReaction direction="left-to-right" evidence="24">
        <dbReference type="Rhea" id="RHEA:54845"/>
    </physiologicalReaction>
</comment>
<dbReference type="SUPFAM" id="SSF51905">
    <property type="entry name" value="FAD/NAD(P)-binding domain"/>
    <property type="match status" value="2"/>
</dbReference>
<comment type="catalytic activity">
    <reaction evidence="20">
        <text>hexan-3-one + NADPH + O2 + H(+) = propyl propanoate + NADP(+) + H2O</text>
        <dbReference type="Rhea" id="RHEA:54848"/>
        <dbReference type="ChEBI" id="CHEBI:15377"/>
        <dbReference type="ChEBI" id="CHEBI:15378"/>
        <dbReference type="ChEBI" id="CHEBI:15379"/>
        <dbReference type="ChEBI" id="CHEBI:57783"/>
        <dbReference type="ChEBI" id="CHEBI:58349"/>
        <dbReference type="ChEBI" id="CHEBI:89828"/>
        <dbReference type="ChEBI" id="CHEBI:89891"/>
    </reaction>
    <physiologicalReaction direction="left-to-right" evidence="20">
        <dbReference type="Rhea" id="RHEA:54849"/>
    </physiologicalReaction>
</comment>
<evidence type="ECO:0000256" key="29">
    <source>
        <dbReference type="ARBA" id="ARBA00049475"/>
    </source>
</evidence>
<comment type="catalytic activity">
    <reaction evidence="25">
        <text>octan-3-one + NADPH + O2 + H(+) = ethyl hexanoate + NADP(+) + H2O</text>
        <dbReference type="Rhea" id="RHEA:54856"/>
        <dbReference type="ChEBI" id="CHEBI:15377"/>
        <dbReference type="ChEBI" id="CHEBI:15378"/>
        <dbReference type="ChEBI" id="CHEBI:15379"/>
        <dbReference type="ChEBI" id="CHEBI:57783"/>
        <dbReference type="ChEBI" id="CHEBI:58349"/>
        <dbReference type="ChEBI" id="CHEBI:80946"/>
        <dbReference type="ChEBI" id="CHEBI:86055"/>
    </reaction>
    <physiologicalReaction direction="left-to-right" evidence="25">
        <dbReference type="Rhea" id="RHEA:54857"/>
    </physiologicalReaction>
</comment>
<evidence type="ECO:0000256" key="24">
    <source>
        <dbReference type="ARBA" id="ARBA00047977"/>
    </source>
</evidence>
<evidence type="ECO:0000256" key="4">
    <source>
        <dbReference type="ARBA" id="ARBA00019213"/>
    </source>
</evidence>
<evidence type="ECO:0000256" key="16">
    <source>
        <dbReference type="ARBA" id="ARBA00029728"/>
    </source>
</evidence>
<comment type="similarity">
    <text evidence="2">Belongs to the FMO family.</text>
</comment>
<keyword evidence="6" id="KW-0597">Phosphoprotein</keyword>
<keyword evidence="12" id="KW-1133">Transmembrane helix</keyword>
<evidence type="ECO:0000256" key="21">
    <source>
        <dbReference type="ARBA" id="ARBA00047574"/>
    </source>
</evidence>
<evidence type="ECO:0000256" key="7">
    <source>
        <dbReference type="ARBA" id="ARBA00022630"/>
    </source>
</evidence>
<evidence type="ECO:0000313" key="31">
    <source>
        <dbReference type="EMBL" id="QUV93242.1"/>
    </source>
</evidence>
<dbReference type="InterPro" id="IPR000960">
    <property type="entry name" value="Flavin_mOase"/>
</dbReference>
<evidence type="ECO:0000256" key="14">
    <source>
        <dbReference type="ARBA" id="ARBA00023098"/>
    </source>
</evidence>
<evidence type="ECO:0000256" key="18">
    <source>
        <dbReference type="ARBA" id="ARBA00033301"/>
    </source>
</evidence>
<name>A0ABX8AY39_9BACT</name>
<evidence type="ECO:0000256" key="17">
    <source>
        <dbReference type="ARBA" id="ARBA00033213"/>
    </source>
</evidence>
<keyword evidence="15" id="KW-0472">Membrane</keyword>
<gene>
    <name evidence="31" type="ORF">J8C05_07610</name>
</gene>
<comment type="catalytic activity">
    <reaction evidence="28">
        <text>N,N-dimethylaniline + NADPH + O2 + H(+) = N,N-dimethylaniline N-oxide + NADP(+) + H2O</text>
        <dbReference type="Rhea" id="RHEA:24468"/>
        <dbReference type="ChEBI" id="CHEBI:15377"/>
        <dbReference type="ChEBI" id="CHEBI:15378"/>
        <dbReference type="ChEBI" id="CHEBI:15379"/>
        <dbReference type="ChEBI" id="CHEBI:16269"/>
        <dbReference type="ChEBI" id="CHEBI:17735"/>
        <dbReference type="ChEBI" id="CHEBI:57783"/>
        <dbReference type="ChEBI" id="CHEBI:58349"/>
        <dbReference type="EC" id="1.14.13.8"/>
    </reaction>
    <physiologicalReaction direction="left-to-right" evidence="28">
        <dbReference type="Rhea" id="RHEA:24469"/>
    </physiologicalReaction>
</comment>
<feature type="region of interest" description="Disordered" evidence="30">
    <location>
        <begin position="431"/>
        <end position="450"/>
    </location>
</feature>
<evidence type="ECO:0000256" key="19">
    <source>
        <dbReference type="ARBA" id="ARBA00045722"/>
    </source>
</evidence>
<evidence type="ECO:0000256" key="11">
    <source>
        <dbReference type="ARBA" id="ARBA00022857"/>
    </source>
</evidence>
<keyword evidence="9" id="KW-0274">FAD</keyword>
<dbReference type="EMBL" id="CP072642">
    <property type="protein sequence ID" value="QUV93242.1"/>
    <property type="molecule type" value="Genomic_DNA"/>
</dbReference>
<keyword evidence="14" id="KW-0443">Lipid metabolism</keyword>
<proteinExistence type="inferred from homology"/>
<evidence type="ECO:0000256" key="1">
    <source>
        <dbReference type="ARBA" id="ARBA00004524"/>
    </source>
</evidence>
<evidence type="ECO:0000256" key="12">
    <source>
        <dbReference type="ARBA" id="ARBA00022989"/>
    </source>
</evidence>
<comment type="catalytic activity">
    <reaction evidence="26">
        <text>(2E)-geranial + NADPH + O2 + H(+) = (1E)-2,6-dimethylhepta-1,5-dien-1-yl formate + NADP(+) + H2O</text>
        <dbReference type="Rhea" id="RHEA:54860"/>
        <dbReference type="ChEBI" id="CHEBI:15377"/>
        <dbReference type="ChEBI" id="CHEBI:15378"/>
        <dbReference type="ChEBI" id="CHEBI:15379"/>
        <dbReference type="ChEBI" id="CHEBI:16980"/>
        <dbReference type="ChEBI" id="CHEBI:57783"/>
        <dbReference type="ChEBI" id="CHEBI:58349"/>
        <dbReference type="ChEBI" id="CHEBI:138375"/>
    </reaction>
    <physiologicalReaction direction="left-to-right" evidence="26">
        <dbReference type="Rhea" id="RHEA:54861"/>
    </physiologicalReaction>
</comment>
<evidence type="ECO:0000256" key="3">
    <source>
        <dbReference type="ARBA" id="ARBA00012698"/>
    </source>
</evidence>
<evidence type="ECO:0000256" key="22">
    <source>
        <dbReference type="ARBA" id="ARBA00047855"/>
    </source>
</evidence>
<organism evidence="31 32">
    <name type="scientific">Chloracidobacterium sp. N</name>
    <dbReference type="NCBI Taxonomy" id="2821540"/>
    <lineage>
        <taxon>Bacteria</taxon>
        <taxon>Pseudomonadati</taxon>
        <taxon>Acidobacteriota</taxon>
        <taxon>Terriglobia</taxon>
        <taxon>Terriglobales</taxon>
        <taxon>Acidobacteriaceae</taxon>
        <taxon>Chloracidobacterium</taxon>
        <taxon>Chloracidobacterium aggregatum</taxon>
    </lineage>
</organism>
<dbReference type="EC" id="1.6.3.1" evidence="3"/>
<dbReference type="PANTHER" id="PTHR23023">
    <property type="entry name" value="DIMETHYLANILINE MONOOXYGENASE"/>
    <property type="match status" value="1"/>
</dbReference>
<evidence type="ECO:0000256" key="26">
    <source>
        <dbReference type="ARBA" id="ARBA00048989"/>
    </source>
</evidence>
<dbReference type="RefSeq" id="WP_211421641.1">
    <property type="nucleotide sequence ID" value="NZ_CP072642.1"/>
</dbReference>
<dbReference type="InterPro" id="IPR020946">
    <property type="entry name" value="Flavin_mOase-like"/>
</dbReference>
<keyword evidence="11" id="KW-0521">NADP</keyword>
<comment type="catalytic activity">
    <reaction evidence="21">
        <text>heptan-2-one + NADPH + O2 + H(+) = pentyl acetate + NADP(+) + H2O</text>
        <dbReference type="Rhea" id="RHEA:54836"/>
        <dbReference type="ChEBI" id="CHEBI:5672"/>
        <dbReference type="ChEBI" id="CHEBI:15377"/>
        <dbReference type="ChEBI" id="CHEBI:15378"/>
        <dbReference type="ChEBI" id="CHEBI:15379"/>
        <dbReference type="ChEBI" id="CHEBI:57783"/>
        <dbReference type="ChEBI" id="CHEBI:58349"/>
        <dbReference type="ChEBI" id="CHEBI:87362"/>
    </reaction>
    <physiologicalReaction direction="left-to-right" evidence="21">
        <dbReference type="Rhea" id="RHEA:54837"/>
    </physiologicalReaction>
</comment>
<evidence type="ECO:0000256" key="30">
    <source>
        <dbReference type="SAM" id="MobiDB-lite"/>
    </source>
</evidence>
<comment type="catalytic activity">
    <reaction evidence="23">
        <text>NADPH + O2 + H(+) = H2O2 + NADP(+)</text>
        <dbReference type="Rhea" id="RHEA:11260"/>
        <dbReference type="ChEBI" id="CHEBI:15378"/>
        <dbReference type="ChEBI" id="CHEBI:15379"/>
        <dbReference type="ChEBI" id="CHEBI:16240"/>
        <dbReference type="ChEBI" id="CHEBI:57783"/>
        <dbReference type="ChEBI" id="CHEBI:58349"/>
        <dbReference type="EC" id="1.6.3.1"/>
    </reaction>
    <physiologicalReaction direction="left-to-right" evidence="23">
        <dbReference type="Rhea" id="RHEA:11261"/>
    </physiologicalReaction>
</comment>
<evidence type="ECO:0000256" key="20">
    <source>
        <dbReference type="ARBA" id="ARBA00047426"/>
    </source>
</evidence>
<sequence>MARTGSELPKVCVIGAGCSGITAAKALHEHHFDFDCYEKSDRVGGNWVFGNKNGMSSAYRRLFINTSRERMQYSDFPMPKHYPVFPHHSQIAEYFDAYVDHFGFRSRIRFETGVKWAERRDDGVWVITLDNGQVAHYDALIVANGHHWDPRYPEPPFPGEFDGLTLHSHYYVDNDIFRDKNVVVLGMGNSAMDIACEASEVAKRTYLAARRGAYIIPKYIFGRPLDQIVTTAKIPWSVRQRLFEWTLRLTVGRMEDYGLPKPDHRFGEAHPTISGRILDRITHGVITPKPNIAELLGNQVRFADGSVEDVDVIVYCTGYKVTFPFFDEHFISAPDNDLPLFRRVFKPDIPNIFFIGLLQPLGAIMPLAEAQGQWVASYLKGEYALPTREAMERDIARERERMFARYVRSKRHTMQVDFDDYLDELKRERRKGEVRAQQQGYPLPVPRQIP</sequence>
<keyword evidence="7" id="KW-0285">Flavoprotein</keyword>
<dbReference type="InterPro" id="IPR050346">
    <property type="entry name" value="FMO-like"/>
</dbReference>
<evidence type="ECO:0000313" key="32">
    <source>
        <dbReference type="Proteomes" id="UP000677668"/>
    </source>
</evidence>
<accession>A0ABX8AY39</accession>
<evidence type="ECO:0000256" key="10">
    <source>
        <dbReference type="ARBA" id="ARBA00022848"/>
    </source>
</evidence>
<keyword evidence="10" id="KW-0256">Endoplasmic reticulum</keyword>
<evidence type="ECO:0000256" key="2">
    <source>
        <dbReference type="ARBA" id="ARBA00009183"/>
    </source>
</evidence>
<comment type="catalytic activity">
    <reaction evidence="22">
        <text>sulcatone + NADPH + O2 + H(+) = 4-methylpent-3-en-1-yl acetate + NADP(+) + H2O</text>
        <dbReference type="Rhea" id="RHEA:54864"/>
        <dbReference type="ChEBI" id="CHEBI:15377"/>
        <dbReference type="ChEBI" id="CHEBI:15378"/>
        <dbReference type="ChEBI" id="CHEBI:15379"/>
        <dbReference type="ChEBI" id="CHEBI:16310"/>
        <dbReference type="ChEBI" id="CHEBI:57783"/>
        <dbReference type="ChEBI" id="CHEBI:58349"/>
        <dbReference type="ChEBI" id="CHEBI:138373"/>
    </reaction>
    <physiologicalReaction direction="left-to-right" evidence="22">
        <dbReference type="Rhea" id="RHEA:54865"/>
    </physiologicalReaction>
</comment>
<dbReference type="PIRSF" id="PIRSF000332">
    <property type="entry name" value="FMO"/>
    <property type="match status" value="1"/>
</dbReference>
<dbReference type="PRINTS" id="PR01125">
    <property type="entry name" value="FMOXYGENASE5"/>
</dbReference>
<evidence type="ECO:0000256" key="5">
    <source>
        <dbReference type="ARBA" id="ARBA00022481"/>
    </source>
</evidence>
<comment type="subcellular location">
    <subcellularLocation>
        <location evidence="1">Microsome membrane</location>
    </subcellularLocation>
</comment>
<protein>
    <recommendedName>
        <fullName evidence="4">Flavin-containing monooxygenase 5</fullName>
        <ecNumber evidence="3">1.6.3.1</ecNumber>
    </recommendedName>
    <alternativeName>
        <fullName evidence="18">Dimethylaniline monooxygenase [N-oxide-forming] 5</fullName>
    </alternativeName>
    <alternativeName>
        <fullName evidence="16">Dimethylaniline oxidase 5</fullName>
    </alternativeName>
    <alternativeName>
        <fullName evidence="17">NADPH oxidase</fullName>
    </alternativeName>
</protein>
<keyword evidence="10" id="KW-0492">Microsome</keyword>
<evidence type="ECO:0000256" key="25">
    <source>
        <dbReference type="ARBA" id="ARBA00048459"/>
    </source>
</evidence>
<dbReference type="PRINTS" id="PR00370">
    <property type="entry name" value="FMOXYGENASE"/>
</dbReference>
<comment type="function">
    <text evidence="19">Acts as a Baeyer-Villiger monooxygenase on a broad range of substrates. Catalyzes the insertion of an oxygen atom into a carbon-carbon bond adjacent to a carbonyl, which converts ketones to esters. Active on diverse carbonyl compounds, whereas soft nucleophiles are mostly non- or poorly reactive. In contrast with other forms of FMO it is non- or poorly active on 'classical' substrates such as drugs, pesticides, and dietary components containing soft nucleophilic heteroatoms. Able to oxidize drug molecules bearing a carbonyl group on an aliphatic chain, such as nabumetone and pentoxifylline. Also, in the absence of substrates, shows slow but yet significant NADPH oxidase activity. Acts as a positive modulator of cholesterol biosynthesis as well as glucose homeostasis, promoting metabolic aging via pleiotropic effects.</text>
</comment>
<dbReference type="Pfam" id="PF00743">
    <property type="entry name" value="FMO-like"/>
    <property type="match status" value="1"/>
</dbReference>
<evidence type="ECO:0000256" key="28">
    <source>
        <dbReference type="ARBA" id="ARBA00049443"/>
    </source>
</evidence>
<comment type="catalytic activity">
    <reaction evidence="27">
        <text>heptan-4-one + NADPH + O2 + H(+) = propyl butanoate + NADP(+) + H2O</text>
        <dbReference type="Rhea" id="RHEA:54852"/>
        <dbReference type="ChEBI" id="CHEBI:15377"/>
        <dbReference type="ChEBI" id="CHEBI:15378"/>
        <dbReference type="ChEBI" id="CHEBI:15379"/>
        <dbReference type="ChEBI" id="CHEBI:57783"/>
        <dbReference type="ChEBI" id="CHEBI:58349"/>
        <dbReference type="ChEBI" id="CHEBI:89484"/>
        <dbReference type="ChEBI" id="CHEBI:89719"/>
    </reaction>
    <physiologicalReaction direction="left-to-right" evidence="27">
        <dbReference type="Rhea" id="RHEA:54853"/>
    </physiologicalReaction>
</comment>
<evidence type="ECO:0000256" key="8">
    <source>
        <dbReference type="ARBA" id="ARBA00022692"/>
    </source>
</evidence>
<reference evidence="31 32" key="1">
    <citation type="submission" date="2021-03" db="EMBL/GenBank/DDBJ databases">
        <title>Genomic and phenotypic characterization of Chloracidobacterium isolates provides evidence for multiple species.</title>
        <authorList>
            <person name="Saini M.K."/>
            <person name="Costas A.M.G."/>
            <person name="Tank M."/>
            <person name="Bryant D.A."/>
        </authorList>
    </citation>
    <scope>NUCLEOTIDE SEQUENCE [LARGE SCALE GENOMIC DNA]</scope>
    <source>
        <strain evidence="31 32">N</strain>
    </source>
</reference>
<evidence type="ECO:0000256" key="13">
    <source>
        <dbReference type="ARBA" id="ARBA00023002"/>
    </source>
</evidence>
<evidence type="ECO:0000256" key="9">
    <source>
        <dbReference type="ARBA" id="ARBA00022827"/>
    </source>
</evidence>
<dbReference type="Gene3D" id="3.50.50.60">
    <property type="entry name" value="FAD/NAD(P)-binding domain"/>
    <property type="match status" value="1"/>
</dbReference>